<dbReference type="GO" id="GO:0008324">
    <property type="term" value="F:monoatomic cation transmembrane transporter activity"/>
    <property type="evidence" value="ECO:0007669"/>
    <property type="project" value="InterPro"/>
</dbReference>
<comment type="caution">
    <text evidence="2">The sequence shown here is derived from an EMBL/GenBank/DDBJ whole genome shotgun (WGS) entry which is preliminary data.</text>
</comment>
<dbReference type="PANTHER" id="PTHR30445:SF8">
    <property type="entry name" value="K(+)_H(+) ANTIPORTER SUBUNIT KHTT"/>
    <property type="match status" value="1"/>
</dbReference>
<name>A0A0D1L408_BACIU</name>
<gene>
    <name evidence="2" type="ORF">SC09_Contig17orf00209</name>
</gene>
<dbReference type="Pfam" id="PF25991">
    <property type="entry name" value="KhtT_N"/>
    <property type="match status" value="1"/>
</dbReference>
<dbReference type="InterPro" id="IPR026278">
    <property type="entry name" value="KhtT"/>
</dbReference>
<evidence type="ECO:0000313" key="2">
    <source>
        <dbReference type="EMBL" id="KIU13062.1"/>
    </source>
</evidence>
<reference evidence="2 3" key="1">
    <citation type="submission" date="2014-12" db="EMBL/GenBank/DDBJ databases">
        <title>Comparative genome analysis of Bacillus coagulans HM-08, Clostridium butyricum HM-68, Bacillus subtilis HM-66 and Bacillus licheniformis BL-09.</title>
        <authorList>
            <person name="Zhang H."/>
        </authorList>
    </citation>
    <scope>NUCLEOTIDE SEQUENCE [LARGE SCALE GENOMIC DNA]</scope>
    <source>
        <strain evidence="2 3">HM-66</strain>
    </source>
</reference>
<dbReference type="Proteomes" id="UP000032247">
    <property type="component" value="Unassembled WGS sequence"/>
</dbReference>
<dbReference type="PATRIC" id="fig|1423.173.peg.183"/>
<dbReference type="STRING" id="483913.AN935_13520"/>
<dbReference type="Gene3D" id="3.30.70.1450">
    <property type="entry name" value="Regulator of K+ conductance, C-terminal domain"/>
    <property type="match status" value="1"/>
</dbReference>
<dbReference type="PROSITE" id="PS51202">
    <property type="entry name" value="RCK_C"/>
    <property type="match status" value="1"/>
</dbReference>
<dbReference type="GO" id="GO:0006813">
    <property type="term" value="P:potassium ion transport"/>
    <property type="evidence" value="ECO:0007669"/>
    <property type="project" value="InterPro"/>
</dbReference>
<dbReference type="AlphaFoldDB" id="A0A0D1L408"/>
<dbReference type="InterPro" id="IPR036721">
    <property type="entry name" value="RCK_C_sf"/>
</dbReference>
<evidence type="ECO:0000259" key="1">
    <source>
        <dbReference type="PROSITE" id="PS51202"/>
    </source>
</evidence>
<accession>A0A0D1L408</accession>
<organism evidence="2 3">
    <name type="scientific">Bacillus subtilis</name>
    <dbReference type="NCBI Taxonomy" id="1423"/>
    <lineage>
        <taxon>Bacteria</taxon>
        <taxon>Bacillati</taxon>
        <taxon>Bacillota</taxon>
        <taxon>Bacilli</taxon>
        <taxon>Bacillales</taxon>
        <taxon>Bacillaceae</taxon>
        <taxon>Bacillus</taxon>
    </lineage>
</organism>
<dbReference type="InterPro" id="IPR050144">
    <property type="entry name" value="AAE_transporter"/>
</dbReference>
<dbReference type="InterPro" id="IPR058776">
    <property type="entry name" value="KhtT-like_N"/>
</dbReference>
<feature type="domain" description="RCK C-terminal" evidence="1">
    <location>
        <begin position="76"/>
        <end position="161"/>
    </location>
</feature>
<evidence type="ECO:0000313" key="3">
    <source>
        <dbReference type="Proteomes" id="UP000032247"/>
    </source>
</evidence>
<dbReference type="EMBL" id="JXBC01000001">
    <property type="protein sequence ID" value="KIU13062.1"/>
    <property type="molecule type" value="Genomic_DNA"/>
</dbReference>
<proteinExistence type="predicted"/>
<dbReference type="InterPro" id="IPR006037">
    <property type="entry name" value="RCK_C"/>
</dbReference>
<dbReference type="Pfam" id="PF02080">
    <property type="entry name" value="TrkA_C"/>
    <property type="match status" value="1"/>
</dbReference>
<sequence length="165" mass="18356">MRVRESELPGIGQKVEMITRNHDKISIIIHHDGRRELYYFDENDHEECVTSVQFDDAEARQMSAILGGMAYKPKALEQVESALDDLIIEWCKAEAGAPAIHQTIGDLNVGQEYHVTVIAIVKKNEDKQLNPSSETVIDEGDTLVISGEGTGLKRLIREKLTAKGA</sequence>
<dbReference type="SUPFAM" id="SSF116726">
    <property type="entry name" value="TrkA C-terminal domain-like"/>
    <property type="match status" value="1"/>
</dbReference>
<dbReference type="PIRSF" id="PIRSF005028">
    <property type="entry name" value="KhtT"/>
    <property type="match status" value="1"/>
</dbReference>
<protein>
    <submittedName>
        <fullName evidence="2">Potassium transport accessory component</fullName>
    </submittedName>
</protein>
<dbReference type="PANTHER" id="PTHR30445">
    <property type="entry name" value="K(+)_H(+) ANTIPORTER SUBUNIT KHTT"/>
    <property type="match status" value="1"/>
</dbReference>